<comment type="cofactor">
    <cofactor evidence="1">
        <name>Mg(2+)</name>
        <dbReference type="ChEBI" id="CHEBI:18420"/>
    </cofactor>
</comment>
<evidence type="ECO:0000256" key="4">
    <source>
        <dbReference type="ARBA" id="ARBA00006432"/>
    </source>
</evidence>
<dbReference type="FunFam" id="3.40.50.12780:FF:000003">
    <property type="entry name" value="Long-chain-fatty-acid--CoA ligase FadD"/>
    <property type="match status" value="1"/>
</dbReference>
<dbReference type="InterPro" id="IPR050237">
    <property type="entry name" value="ATP-dep_AMP-bd_enzyme"/>
</dbReference>
<dbReference type="PROSITE" id="PS00455">
    <property type="entry name" value="AMP_BINDING"/>
    <property type="match status" value="1"/>
</dbReference>
<evidence type="ECO:0000256" key="2">
    <source>
        <dbReference type="ARBA" id="ARBA00004170"/>
    </source>
</evidence>
<dbReference type="Gene3D" id="3.30.300.30">
    <property type="match status" value="1"/>
</dbReference>
<evidence type="ECO:0000256" key="6">
    <source>
        <dbReference type="ARBA" id="ARBA00022741"/>
    </source>
</evidence>
<dbReference type="PANTHER" id="PTHR43767:SF8">
    <property type="entry name" value="LONG-CHAIN-FATTY-ACID--COA LIGASE"/>
    <property type="match status" value="1"/>
</dbReference>
<dbReference type="EC" id="6.2.1.3" evidence="12"/>
<proteinExistence type="inferred from homology"/>
<dbReference type="GO" id="GO:0005524">
    <property type="term" value="F:ATP binding"/>
    <property type="evidence" value="ECO:0007669"/>
    <property type="project" value="UniProtKB-KW"/>
</dbReference>
<dbReference type="InterPro" id="IPR020845">
    <property type="entry name" value="AMP-binding_CS"/>
</dbReference>
<evidence type="ECO:0000256" key="12">
    <source>
        <dbReference type="ARBA" id="ARBA00026121"/>
    </source>
</evidence>
<evidence type="ECO:0000256" key="3">
    <source>
        <dbReference type="ARBA" id="ARBA00005005"/>
    </source>
</evidence>
<dbReference type="InterPro" id="IPR042099">
    <property type="entry name" value="ANL_N_sf"/>
</dbReference>
<keyword evidence="15" id="KW-0812">Transmembrane</keyword>
<keyword evidence="15" id="KW-1133">Transmembrane helix</keyword>
<accession>A0A1H6DCZ9</accession>
<keyword evidence="19" id="KW-1185">Reference proteome</keyword>
<evidence type="ECO:0000256" key="1">
    <source>
        <dbReference type="ARBA" id="ARBA00001946"/>
    </source>
</evidence>
<feature type="domain" description="AMP-dependent synthetase/ligase" evidence="16">
    <location>
        <begin position="50"/>
        <end position="441"/>
    </location>
</feature>
<dbReference type="FunFam" id="3.30.300.30:FF:000006">
    <property type="entry name" value="Long-chain-fatty-acid--CoA ligase FadD"/>
    <property type="match status" value="1"/>
</dbReference>
<evidence type="ECO:0000256" key="8">
    <source>
        <dbReference type="ARBA" id="ARBA00022840"/>
    </source>
</evidence>
<dbReference type="GO" id="GO:0016020">
    <property type="term" value="C:membrane"/>
    <property type="evidence" value="ECO:0007669"/>
    <property type="project" value="UniProtKB-SubCell"/>
</dbReference>
<dbReference type="PANTHER" id="PTHR43767">
    <property type="entry name" value="LONG-CHAIN-FATTY-ACID--COA LIGASE"/>
    <property type="match status" value="1"/>
</dbReference>
<dbReference type="InterPro" id="IPR025110">
    <property type="entry name" value="AMP-bd_C"/>
</dbReference>
<evidence type="ECO:0000256" key="5">
    <source>
        <dbReference type="ARBA" id="ARBA00022598"/>
    </source>
</evidence>
<dbReference type="OrthoDB" id="9803968at2"/>
<evidence type="ECO:0000256" key="9">
    <source>
        <dbReference type="ARBA" id="ARBA00022842"/>
    </source>
</evidence>
<protein>
    <recommendedName>
        <fullName evidence="13">Long-chain-fatty-acid--CoA ligase</fullName>
        <ecNumber evidence="12">6.2.1.3</ecNumber>
    </recommendedName>
    <alternativeName>
        <fullName evidence="14">Long-chain acyl-CoA synthetase</fullName>
    </alternativeName>
</protein>
<comment type="similarity">
    <text evidence="4">Belongs to the ATP-dependent AMP-binding enzyme family.</text>
</comment>
<keyword evidence="10" id="KW-0443">Lipid metabolism</keyword>
<name>A0A1H6DCZ9_9HYPH</name>
<evidence type="ECO:0000256" key="7">
    <source>
        <dbReference type="ARBA" id="ARBA00022832"/>
    </source>
</evidence>
<dbReference type="InterPro" id="IPR045851">
    <property type="entry name" value="AMP-bd_C_sf"/>
</dbReference>
<reference evidence="18 19" key="1">
    <citation type="submission" date="2016-10" db="EMBL/GenBank/DDBJ databases">
        <authorList>
            <person name="de Groot N.N."/>
        </authorList>
    </citation>
    <scope>NUCLEOTIDE SEQUENCE [LARGE SCALE GENOMIC DNA]</scope>
    <source>
        <strain evidence="18 19">DSM 26656</strain>
    </source>
</reference>
<dbReference type="RefSeq" id="WP_103875785.1">
    <property type="nucleotide sequence ID" value="NZ_FNUY01000022.1"/>
</dbReference>
<evidence type="ECO:0000256" key="10">
    <source>
        <dbReference type="ARBA" id="ARBA00023098"/>
    </source>
</evidence>
<keyword evidence="6" id="KW-0547">Nucleotide-binding</keyword>
<organism evidence="18 19">
    <name type="scientific">Bosea lathyri</name>
    <dbReference type="NCBI Taxonomy" id="1036778"/>
    <lineage>
        <taxon>Bacteria</taxon>
        <taxon>Pseudomonadati</taxon>
        <taxon>Pseudomonadota</taxon>
        <taxon>Alphaproteobacteria</taxon>
        <taxon>Hyphomicrobiales</taxon>
        <taxon>Boseaceae</taxon>
        <taxon>Bosea</taxon>
    </lineage>
</organism>
<comment type="pathway">
    <text evidence="3">Lipid metabolism; fatty acid beta-oxidation.</text>
</comment>
<keyword evidence="9" id="KW-0460">Magnesium</keyword>
<dbReference type="Proteomes" id="UP000236743">
    <property type="component" value="Unassembled WGS sequence"/>
</dbReference>
<keyword evidence="11 15" id="KW-0472">Membrane</keyword>
<comment type="subcellular location">
    <subcellularLocation>
        <location evidence="2">Membrane</location>
        <topology evidence="2">Peripheral membrane protein</topology>
    </subcellularLocation>
</comment>
<dbReference type="EMBL" id="FNUY01000022">
    <property type="protein sequence ID" value="SEG83158.1"/>
    <property type="molecule type" value="Genomic_DNA"/>
</dbReference>
<gene>
    <name evidence="18" type="ORF">SAMN04488115_1226</name>
</gene>
<keyword evidence="8" id="KW-0067">ATP-binding</keyword>
<dbReference type="InterPro" id="IPR000873">
    <property type="entry name" value="AMP-dep_synth/lig_dom"/>
</dbReference>
<evidence type="ECO:0000259" key="17">
    <source>
        <dbReference type="Pfam" id="PF13193"/>
    </source>
</evidence>
<dbReference type="GO" id="GO:0004467">
    <property type="term" value="F:long-chain fatty acid-CoA ligase activity"/>
    <property type="evidence" value="ECO:0007669"/>
    <property type="project" value="UniProtKB-EC"/>
</dbReference>
<dbReference type="Pfam" id="PF13193">
    <property type="entry name" value="AMP-binding_C"/>
    <property type="match status" value="1"/>
</dbReference>
<evidence type="ECO:0000256" key="14">
    <source>
        <dbReference type="ARBA" id="ARBA00042773"/>
    </source>
</evidence>
<dbReference type="Gene3D" id="3.40.50.12780">
    <property type="entry name" value="N-terminal domain of ligase-like"/>
    <property type="match status" value="1"/>
</dbReference>
<evidence type="ECO:0000313" key="19">
    <source>
        <dbReference type="Proteomes" id="UP000236743"/>
    </source>
</evidence>
<evidence type="ECO:0000256" key="13">
    <source>
        <dbReference type="ARBA" id="ARBA00039545"/>
    </source>
</evidence>
<sequence>MNAIGSVGSVGQGSAGHDKAGLRPWLAHYPPAVPPVLDETQFGTLADLIRAACATYAERPAFESFGKSISFAETGRAAQAFAAWLQAQGFQKGDRIALMMPNILAYPATIFGALLGGFTVVNVNPLYTARELTHQLNDAGARGLVVIENFAHVVEEAKPNLKLETIIIATAGDLMGFKGAIVNFVARKIKKVVRPFHLPGSVALKDILAGPATMSPVSVMPGDVAFLQYTGGTTGVAKGATLTHRNVAANVEQSALWLGWALEPPLGRSDYQHVMVTALPLYHIFALTCCCLFMLRIGAKGLLIANPRDIAGFVKTLKSSRFTLISGVNTLYNALANHPEIGQVNFDELRFAVAGGMATQAPVARHWKEVTGRPIVEGYGLSETSPVASINRPDISEFTGTIGFPVPSTDFAIRDAEGHDVPPGEPGEICIRGPQVMVGYWKRPDETAKVMTPDGFFRSGDIGVMLPDGQFKIVDRMKDMVLVSGFNVYPNEVEEVLASHPGVLEAAVIGLPDEHSGEAVTAFVVRKDDTLTADALRAFCKDSLTGYKVPKQIFFRDSLPKTNVGKVLRRALREEVFAAKV</sequence>
<dbReference type="AlphaFoldDB" id="A0A1H6DCZ9"/>
<evidence type="ECO:0000256" key="11">
    <source>
        <dbReference type="ARBA" id="ARBA00023136"/>
    </source>
</evidence>
<dbReference type="Pfam" id="PF00501">
    <property type="entry name" value="AMP-binding"/>
    <property type="match status" value="1"/>
</dbReference>
<dbReference type="SUPFAM" id="SSF56801">
    <property type="entry name" value="Acetyl-CoA synthetase-like"/>
    <property type="match status" value="1"/>
</dbReference>
<keyword evidence="5" id="KW-0436">Ligase</keyword>
<keyword evidence="7" id="KW-0276">Fatty acid metabolism</keyword>
<feature type="transmembrane region" description="Helical" evidence="15">
    <location>
        <begin position="274"/>
        <end position="295"/>
    </location>
</feature>
<evidence type="ECO:0000259" key="16">
    <source>
        <dbReference type="Pfam" id="PF00501"/>
    </source>
</evidence>
<evidence type="ECO:0000256" key="15">
    <source>
        <dbReference type="SAM" id="Phobius"/>
    </source>
</evidence>
<feature type="domain" description="AMP-binding enzyme C-terminal" evidence="17">
    <location>
        <begin position="492"/>
        <end position="566"/>
    </location>
</feature>
<evidence type="ECO:0000313" key="18">
    <source>
        <dbReference type="EMBL" id="SEG83158.1"/>
    </source>
</evidence>
<dbReference type="CDD" id="cd05936">
    <property type="entry name" value="FC-FACS_FadD_like"/>
    <property type="match status" value="1"/>
</dbReference>